<evidence type="ECO:0000313" key="2">
    <source>
        <dbReference type="EMBL" id="TQF74872.1"/>
    </source>
</evidence>
<name>A0A541BRA0_9NOCA</name>
<protein>
    <recommendedName>
        <fullName evidence="4">Lipoprotein</fullName>
    </recommendedName>
</protein>
<organism evidence="2 3">
    <name type="scientific">Rhodococcus spelaei</name>
    <dbReference type="NCBI Taxonomy" id="2546320"/>
    <lineage>
        <taxon>Bacteria</taxon>
        <taxon>Bacillati</taxon>
        <taxon>Actinomycetota</taxon>
        <taxon>Actinomycetes</taxon>
        <taxon>Mycobacteriales</taxon>
        <taxon>Nocardiaceae</taxon>
        <taxon>Rhodococcus</taxon>
    </lineage>
</organism>
<dbReference type="PROSITE" id="PS51257">
    <property type="entry name" value="PROKAR_LIPOPROTEIN"/>
    <property type="match status" value="1"/>
</dbReference>
<dbReference type="Proteomes" id="UP000316256">
    <property type="component" value="Unassembled WGS sequence"/>
</dbReference>
<keyword evidence="1" id="KW-0732">Signal</keyword>
<evidence type="ECO:0000256" key="1">
    <source>
        <dbReference type="SAM" id="SignalP"/>
    </source>
</evidence>
<accession>A0A541BRA0</accession>
<keyword evidence="3" id="KW-1185">Reference proteome</keyword>
<dbReference type="AlphaFoldDB" id="A0A541BRA0"/>
<sequence>MKRTVTALALGATLLLAGCSSDDSSSSAAAETSAAPAATCPADATNDDPTATVIAKTATLPAGVTVDGASTKIDGEKIQVTVRLCGSDLTGDALKNAANAVAAPVKGSLLANSLGVLNVAVVGGESLHSSDFQTWTS</sequence>
<evidence type="ECO:0008006" key="4">
    <source>
        <dbReference type="Google" id="ProtNLM"/>
    </source>
</evidence>
<comment type="caution">
    <text evidence="2">The sequence shown here is derived from an EMBL/GenBank/DDBJ whole genome shotgun (WGS) entry which is preliminary data.</text>
</comment>
<gene>
    <name evidence="2" type="ORF">FK531_02015</name>
</gene>
<feature type="signal peptide" evidence="1">
    <location>
        <begin position="1"/>
        <end position="17"/>
    </location>
</feature>
<reference evidence="2 3" key="1">
    <citation type="submission" date="2019-06" db="EMBL/GenBank/DDBJ databases">
        <title>Rhodococcus spaelei sp. nov., isolated from a cave.</title>
        <authorList>
            <person name="Lee S.D."/>
        </authorList>
    </citation>
    <scope>NUCLEOTIDE SEQUENCE [LARGE SCALE GENOMIC DNA]</scope>
    <source>
        <strain evidence="2 3">C9-5</strain>
    </source>
</reference>
<evidence type="ECO:0000313" key="3">
    <source>
        <dbReference type="Proteomes" id="UP000316256"/>
    </source>
</evidence>
<proteinExistence type="predicted"/>
<dbReference type="RefSeq" id="WP_142094956.1">
    <property type="nucleotide sequence ID" value="NZ_VIGH01000001.1"/>
</dbReference>
<dbReference type="EMBL" id="VIGH01000001">
    <property type="protein sequence ID" value="TQF74872.1"/>
    <property type="molecule type" value="Genomic_DNA"/>
</dbReference>
<dbReference type="OrthoDB" id="4482109at2"/>
<feature type="chain" id="PRO_5039254187" description="Lipoprotein" evidence="1">
    <location>
        <begin position="18"/>
        <end position="137"/>
    </location>
</feature>